<dbReference type="PANTHER" id="PTHR24351">
    <property type="entry name" value="RIBOSOMAL PROTEIN S6 KINASE"/>
    <property type="match status" value="1"/>
</dbReference>
<protein>
    <recommendedName>
        <fullName evidence="2">non-specific serine/threonine protein kinase</fullName>
        <ecNumber evidence="2">2.7.11.1</ecNumber>
    </recommendedName>
</protein>
<dbReference type="Gene3D" id="1.10.510.10">
    <property type="entry name" value="Transferase(Phosphotransferase) domain 1"/>
    <property type="match status" value="1"/>
</dbReference>
<dbReference type="Pfam" id="PF00069">
    <property type="entry name" value="Pkinase"/>
    <property type="match status" value="1"/>
</dbReference>
<evidence type="ECO:0000256" key="4">
    <source>
        <dbReference type="ARBA" id="ARBA00022553"/>
    </source>
</evidence>
<dbReference type="PROSITE" id="PS50297">
    <property type="entry name" value="ANK_REP_REGION"/>
    <property type="match status" value="2"/>
</dbReference>
<evidence type="ECO:0000256" key="1">
    <source>
        <dbReference type="ARBA" id="ARBA00009903"/>
    </source>
</evidence>
<dbReference type="SUPFAM" id="SSF56112">
    <property type="entry name" value="Protein kinase-like (PK-like)"/>
    <property type="match status" value="1"/>
</dbReference>
<evidence type="ECO:0000259" key="13">
    <source>
        <dbReference type="PROSITE" id="PS50011"/>
    </source>
</evidence>
<evidence type="ECO:0000313" key="15">
    <source>
        <dbReference type="Proteomes" id="UP000187209"/>
    </source>
</evidence>
<keyword evidence="5" id="KW-0808">Transferase</keyword>
<dbReference type="PROSITE" id="PS50011">
    <property type="entry name" value="PROTEIN_KINASE_DOM"/>
    <property type="match status" value="1"/>
</dbReference>
<feature type="repeat" description="ANK" evidence="11">
    <location>
        <begin position="145"/>
        <end position="177"/>
    </location>
</feature>
<keyword evidence="4" id="KW-0597">Phosphoprotein</keyword>
<keyword evidence="3" id="KW-0723">Serine/threonine-protein kinase</keyword>
<evidence type="ECO:0000256" key="8">
    <source>
        <dbReference type="ARBA" id="ARBA00022840"/>
    </source>
</evidence>
<dbReference type="InterPro" id="IPR045270">
    <property type="entry name" value="STKc_AGC"/>
</dbReference>
<dbReference type="PROSITE" id="PS50088">
    <property type="entry name" value="ANK_REPEAT"/>
    <property type="match status" value="3"/>
</dbReference>
<dbReference type="Pfam" id="PF12796">
    <property type="entry name" value="Ank_2"/>
    <property type="match status" value="1"/>
</dbReference>
<feature type="repeat" description="ANK" evidence="11">
    <location>
        <begin position="180"/>
        <end position="212"/>
    </location>
</feature>
<feature type="domain" description="Protein kinase" evidence="13">
    <location>
        <begin position="305"/>
        <end position="561"/>
    </location>
</feature>
<dbReference type="InterPro" id="IPR002110">
    <property type="entry name" value="Ankyrin_rpt"/>
</dbReference>
<feature type="binding site" evidence="12">
    <location>
        <position position="334"/>
    </location>
    <ligand>
        <name>ATP</name>
        <dbReference type="ChEBI" id="CHEBI:30616"/>
    </ligand>
</feature>
<name>A0A1R2C0R8_9CILI</name>
<keyword evidence="15" id="KW-1185">Reference proteome</keyword>
<keyword evidence="7" id="KW-0418">Kinase</keyword>
<dbReference type="EC" id="2.7.11.1" evidence="2"/>
<dbReference type="PRINTS" id="PR01415">
    <property type="entry name" value="ANKYRIN"/>
</dbReference>
<evidence type="ECO:0000256" key="9">
    <source>
        <dbReference type="ARBA" id="ARBA00047899"/>
    </source>
</evidence>
<organism evidence="14 15">
    <name type="scientific">Stentor coeruleus</name>
    <dbReference type="NCBI Taxonomy" id="5963"/>
    <lineage>
        <taxon>Eukaryota</taxon>
        <taxon>Sar</taxon>
        <taxon>Alveolata</taxon>
        <taxon>Ciliophora</taxon>
        <taxon>Postciliodesmatophora</taxon>
        <taxon>Heterotrichea</taxon>
        <taxon>Heterotrichida</taxon>
        <taxon>Stentoridae</taxon>
        <taxon>Stentor</taxon>
    </lineage>
</organism>
<comment type="catalytic activity">
    <reaction evidence="9">
        <text>L-threonyl-[protein] + ATP = O-phospho-L-threonyl-[protein] + ADP + H(+)</text>
        <dbReference type="Rhea" id="RHEA:46608"/>
        <dbReference type="Rhea" id="RHEA-COMP:11060"/>
        <dbReference type="Rhea" id="RHEA-COMP:11605"/>
        <dbReference type="ChEBI" id="CHEBI:15378"/>
        <dbReference type="ChEBI" id="CHEBI:30013"/>
        <dbReference type="ChEBI" id="CHEBI:30616"/>
        <dbReference type="ChEBI" id="CHEBI:61977"/>
        <dbReference type="ChEBI" id="CHEBI:456216"/>
        <dbReference type="EC" id="2.7.11.1"/>
    </reaction>
</comment>
<feature type="repeat" description="ANK" evidence="11">
    <location>
        <begin position="213"/>
        <end position="245"/>
    </location>
</feature>
<evidence type="ECO:0000256" key="11">
    <source>
        <dbReference type="PROSITE-ProRule" id="PRU00023"/>
    </source>
</evidence>
<dbReference type="CDD" id="cd05123">
    <property type="entry name" value="STKc_AGC"/>
    <property type="match status" value="1"/>
</dbReference>
<dbReference type="SUPFAM" id="SSF48403">
    <property type="entry name" value="Ankyrin repeat"/>
    <property type="match status" value="1"/>
</dbReference>
<evidence type="ECO:0000256" key="6">
    <source>
        <dbReference type="ARBA" id="ARBA00022741"/>
    </source>
</evidence>
<keyword evidence="6 12" id="KW-0547">Nucleotide-binding</keyword>
<evidence type="ECO:0000313" key="14">
    <source>
        <dbReference type="EMBL" id="OMJ82525.1"/>
    </source>
</evidence>
<dbReference type="Gene3D" id="1.25.40.20">
    <property type="entry name" value="Ankyrin repeat-containing domain"/>
    <property type="match status" value="1"/>
</dbReference>
<gene>
    <name evidence="14" type="ORF">SteCoe_16750</name>
</gene>
<evidence type="ECO:0000256" key="10">
    <source>
        <dbReference type="ARBA" id="ARBA00048679"/>
    </source>
</evidence>
<evidence type="ECO:0000256" key="3">
    <source>
        <dbReference type="ARBA" id="ARBA00022527"/>
    </source>
</evidence>
<keyword evidence="8 12" id="KW-0067">ATP-binding</keyword>
<evidence type="ECO:0000256" key="7">
    <source>
        <dbReference type="ARBA" id="ARBA00022777"/>
    </source>
</evidence>
<dbReference type="FunFam" id="3.30.200.20:FF:000524">
    <property type="entry name" value="Non-specific serine/threonine protein kinase"/>
    <property type="match status" value="1"/>
</dbReference>
<dbReference type="SMART" id="SM00220">
    <property type="entry name" value="S_TKc"/>
    <property type="match status" value="1"/>
</dbReference>
<evidence type="ECO:0000256" key="5">
    <source>
        <dbReference type="ARBA" id="ARBA00022679"/>
    </source>
</evidence>
<dbReference type="FunFam" id="1.10.510.10:FF:000465">
    <property type="entry name" value="Non-specific serine/threonine protein kinase"/>
    <property type="match status" value="1"/>
</dbReference>
<dbReference type="Proteomes" id="UP000187209">
    <property type="component" value="Unassembled WGS sequence"/>
</dbReference>
<accession>A0A1R2C0R8</accession>
<dbReference type="InterPro" id="IPR017441">
    <property type="entry name" value="Protein_kinase_ATP_BS"/>
</dbReference>
<dbReference type="Gene3D" id="3.30.200.20">
    <property type="entry name" value="Phosphorylase Kinase, domain 1"/>
    <property type="match status" value="1"/>
</dbReference>
<reference evidence="14 15" key="1">
    <citation type="submission" date="2016-11" db="EMBL/GenBank/DDBJ databases">
        <title>The macronuclear genome of Stentor coeruleus: a giant cell with tiny introns.</title>
        <authorList>
            <person name="Slabodnick M."/>
            <person name="Ruby J.G."/>
            <person name="Reiff S.B."/>
            <person name="Swart E.C."/>
            <person name="Gosai S."/>
            <person name="Prabakaran S."/>
            <person name="Witkowska E."/>
            <person name="Larue G.E."/>
            <person name="Fisher S."/>
            <person name="Freeman R.M."/>
            <person name="Gunawardena J."/>
            <person name="Chu W."/>
            <person name="Stover N.A."/>
            <person name="Gregory B.D."/>
            <person name="Nowacki M."/>
            <person name="Derisi J."/>
            <person name="Roy S.W."/>
            <person name="Marshall W.F."/>
            <person name="Sood P."/>
        </authorList>
    </citation>
    <scope>NUCLEOTIDE SEQUENCE [LARGE SCALE GENOMIC DNA]</scope>
    <source>
        <strain evidence="14">WM001</strain>
    </source>
</reference>
<comment type="catalytic activity">
    <reaction evidence="10">
        <text>L-seryl-[protein] + ATP = O-phospho-L-seryl-[protein] + ADP + H(+)</text>
        <dbReference type="Rhea" id="RHEA:17989"/>
        <dbReference type="Rhea" id="RHEA-COMP:9863"/>
        <dbReference type="Rhea" id="RHEA-COMP:11604"/>
        <dbReference type="ChEBI" id="CHEBI:15378"/>
        <dbReference type="ChEBI" id="CHEBI:29999"/>
        <dbReference type="ChEBI" id="CHEBI:30616"/>
        <dbReference type="ChEBI" id="CHEBI:83421"/>
        <dbReference type="ChEBI" id="CHEBI:456216"/>
        <dbReference type="EC" id="2.7.11.1"/>
    </reaction>
</comment>
<dbReference type="Pfam" id="PF13637">
    <property type="entry name" value="Ank_4"/>
    <property type="match status" value="1"/>
</dbReference>
<dbReference type="AlphaFoldDB" id="A0A1R2C0R8"/>
<evidence type="ECO:0000256" key="12">
    <source>
        <dbReference type="PROSITE-ProRule" id="PRU10141"/>
    </source>
</evidence>
<evidence type="ECO:0000256" key="2">
    <source>
        <dbReference type="ARBA" id="ARBA00012513"/>
    </source>
</evidence>
<dbReference type="InterPro" id="IPR036770">
    <property type="entry name" value="Ankyrin_rpt-contain_sf"/>
</dbReference>
<sequence>MDHYMVKAVTHLKKFIERFVPPDTSVTDILENSPEELHLTVPNLTSINLISPSQSTSEGTLAQFIPARDVTIGFKSASVPSKPLIEFINQGNFQEALVLAQKNPEILEQALFDACIGNNNLLVRTLLDKHKFIDCCVDVNKKNSYGKTALHLACAEGFFDICESLLQFAEGIDVDAVDYDKRTALHFACIFNEEKIAHLLARHGANLNSLDFQGNSPLHFAVANAGRNLVEWLVSMNADTTVKNNEGVSPLAMKESLFKQGGDDEESDEYSPKTPHSMNYTVMIEEINNFFIKPYCGLRLTPKDFKPIGLLGKGSFGEVYLVQKNDTNERFAMKILAKNKIIAQHLVRYAITERNVMSTIKHPFIVSLRYSFQTTSKLYLIQDYCAGGTLKNYLKEDKKFTEDKCKIYLCEILLAIEELHRNNVIYRDLKPENVGIDKDGHVLLIDFGLSKESVMNKNSAHSFCGSVGYLAPEMLKRTGHGKAVDWYLLGVIFYEMLTGLVPHYSKDNQKMFQDILYKPLKIPNGISKPCADLLYKLLEKNPDLRFGSERDAEDIKAHAFFADIDWDAALRRELIPPSPMLKTFSEEIPFSTILDEDPEIHPSIQGWTFIGDSD</sequence>
<proteinExistence type="inferred from homology"/>
<dbReference type="SMART" id="SM00248">
    <property type="entry name" value="ANK"/>
    <property type="match status" value="4"/>
</dbReference>
<dbReference type="GO" id="GO:0005524">
    <property type="term" value="F:ATP binding"/>
    <property type="evidence" value="ECO:0007669"/>
    <property type="project" value="UniProtKB-UniRule"/>
</dbReference>
<dbReference type="EMBL" id="MPUH01000337">
    <property type="protein sequence ID" value="OMJ82525.1"/>
    <property type="molecule type" value="Genomic_DNA"/>
</dbReference>
<keyword evidence="11" id="KW-0040">ANK repeat</keyword>
<dbReference type="PROSITE" id="PS00107">
    <property type="entry name" value="PROTEIN_KINASE_ATP"/>
    <property type="match status" value="1"/>
</dbReference>
<comment type="caution">
    <text evidence="14">The sequence shown here is derived from an EMBL/GenBank/DDBJ whole genome shotgun (WGS) entry which is preliminary data.</text>
</comment>
<dbReference type="GO" id="GO:0004674">
    <property type="term" value="F:protein serine/threonine kinase activity"/>
    <property type="evidence" value="ECO:0007669"/>
    <property type="project" value="UniProtKB-KW"/>
</dbReference>
<dbReference type="InterPro" id="IPR011009">
    <property type="entry name" value="Kinase-like_dom_sf"/>
</dbReference>
<comment type="similarity">
    <text evidence="1">Belongs to the protein kinase superfamily. AGC Ser/Thr protein kinase family.</text>
</comment>
<dbReference type="InterPro" id="IPR000719">
    <property type="entry name" value="Prot_kinase_dom"/>
</dbReference>